<dbReference type="Proteomes" id="UP000885362">
    <property type="component" value="Unassembled WGS sequence"/>
</dbReference>
<dbReference type="AlphaFoldDB" id="A0A6C8Y1Y4"/>
<name>A0A6C8Y1Y4_SALDZ</name>
<accession>A0A6C8Y1Y4</accession>
<comment type="caution">
    <text evidence="1">The sequence shown here is derived from an EMBL/GenBank/DDBJ whole genome shotgun (WGS) entry which is preliminary data.</text>
</comment>
<proteinExistence type="predicted"/>
<gene>
    <name evidence="1" type="ORF">EL06_24300</name>
</gene>
<dbReference type="EMBL" id="RSHK01000035">
    <property type="protein sequence ID" value="MIE72432.1"/>
    <property type="molecule type" value="Genomic_DNA"/>
</dbReference>
<sequence length="68" mass="7597">MVCQKQKAGEGIQTGLFSSAEWRRFSCCKMVSESITSWLLMALPVILAERSNEPKYAGKIAREISVCK</sequence>
<evidence type="ECO:0000313" key="1">
    <source>
        <dbReference type="EMBL" id="MIE72432.1"/>
    </source>
</evidence>
<reference evidence="1" key="1">
    <citation type="submission" date="2018-08" db="EMBL/GenBank/DDBJ databases">
        <authorList>
            <consortium name="GenomeTrakr network: Whole genome sequencing for foodborne pathogen traceback"/>
        </authorList>
    </citation>
    <scope>NUCLEOTIDE SEQUENCE [LARGE SCALE GENOMIC DNA]</scope>
    <source>
        <strain evidence="1">FMA0132</strain>
    </source>
</reference>
<protein>
    <submittedName>
        <fullName evidence="1">Uncharacterized protein</fullName>
    </submittedName>
</protein>
<organism evidence="1">
    <name type="scientific">Salmonella diarizonae</name>
    <dbReference type="NCBI Taxonomy" id="59204"/>
    <lineage>
        <taxon>Bacteria</taxon>
        <taxon>Pseudomonadati</taxon>
        <taxon>Pseudomonadota</taxon>
        <taxon>Gammaproteobacteria</taxon>
        <taxon>Enterobacterales</taxon>
        <taxon>Enterobacteriaceae</taxon>
        <taxon>Salmonella</taxon>
    </lineage>
</organism>